<evidence type="ECO:0000256" key="1">
    <source>
        <dbReference type="SAM" id="MobiDB-lite"/>
    </source>
</evidence>
<dbReference type="EMBL" id="MPZS01000001">
    <property type="protein sequence ID" value="OOY12582.1"/>
    <property type="molecule type" value="Genomic_DNA"/>
</dbReference>
<keyword evidence="4" id="KW-1185">Reference proteome</keyword>
<evidence type="ECO:0000256" key="2">
    <source>
        <dbReference type="SAM" id="SignalP"/>
    </source>
</evidence>
<reference evidence="3 4" key="1">
    <citation type="submission" date="2016-11" db="EMBL/GenBank/DDBJ databases">
        <title>A multilocus sequence analysis scheme for characterization of bacteria in the genus Thioclava.</title>
        <authorList>
            <person name="Liu Y."/>
            <person name="Shao Z."/>
        </authorList>
    </citation>
    <scope>NUCLEOTIDE SEQUENCE [LARGE SCALE GENOMIC DNA]</scope>
    <source>
        <strain evidence="3 4">11.10-0-13</strain>
    </source>
</reference>
<accession>A0ABX3MM02</accession>
<name>A0ABX3MM02_9RHOB</name>
<protein>
    <recommendedName>
        <fullName evidence="5">PepSY domain-containing protein</fullName>
    </recommendedName>
</protein>
<organism evidence="3 4">
    <name type="scientific">Thioclava marina</name>
    <dbReference type="NCBI Taxonomy" id="1915077"/>
    <lineage>
        <taxon>Bacteria</taxon>
        <taxon>Pseudomonadati</taxon>
        <taxon>Pseudomonadota</taxon>
        <taxon>Alphaproteobacteria</taxon>
        <taxon>Rhodobacterales</taxon>
        <taxon>Paracoccaceae</taxon>
        <taxon>Thioclava</taxon>
    </lineage>
</organism>
<evidence type="ECO:0000313" key="3">
    <source>
        <dbReference type="EMBL" id="OOY12582.1"/>
    </source>
</evidence>
<feature type="region of interest" description="Disordered" evidence="1">
    <location>
        <begin position="79"/>
        <end position="159"/>
    </location>
</feature>
<feature type="chain" id="PRO_5045618699" description="PepSY domain-containing protein" evidence="2">
    <location>
        <begin position="24"/>
        <end position="159"/>
    </location>
</feature>
<comment type="caution">
    <text evidence="3">The sequence shown here is derived from an EMBL/GenBank/DDBJ whole genome shotgun (WGS) entry which is preliminary data.</text>
</comment>
<sequence length="159" mass="16519">MKRRSFVVAGLVALVAGTGQAVAETATEAVVRQLRAYGYREIEVERSFLGRIRITAERKDIEREIVLDPRTGEILRDLSRKGRAPILGNDRLRSEGGGSSPGTTSDSGDSDDRSESDSESDSGGSEGSDDGGSDSDSDSGSDSGSDDGGGDDGGGDDDD</sequence>
<evidence type="ECO:0008006" key="5">
    <source>
        <dbReference type="Google" id="ProtNLM"/>
    </source>
</evidence>
<feature type="compositionally biased region" description="Acidic residues" evidence="1">
    <location>
        <begin position="127"/>
        <end position="159"/>
    </location>
</feature>
<feature type="signal peptide" evidence="2">
    <location>
        <begin position="1"/>
        <end position="23"/>
    </location>
</feature>
<dbReference type="RefSeq" id="WP_078573201.1">
    <property type="nucleotide sequence ID" value="NZ_JACIZB010000091.1"/>
</dbReference>
<dbReference type="Proteomes" id="UP000242224">
    <property type="component" value="Unassembled WGS sequence"/>
</dbReference>
<evidence type="ECO:0000313" key="4">
    <source>
        <dbReference type="Proteomes" id="UP000242224"/>
    </source>
</evidence>
<keyword evidence="2" id="KW-0732">Signal</keyword>
<gene>
    <name evidence="3" type="ORF">BMG00_01650</name>
</gene>
<proteinExistence type="predicted"/>